<evidence type="ECO:0000313" key="6">
    <source>
        <dbReference type="EMBL" id="KAL1255699.1"/>
    </source>
</evidence>
<evidence type="ECO:0000256" key="3">
    <source>
        <dbReference type="SAM" id="Phobius"/>
    </source>
</evidence>
<dbReference type="InterPro" id="IPR003599">
    <property type="entry name" value="Ig_sub"/>
</dbReference>
<feature type="chain" id="PRO_5046381804" description="Ig-like domain-containing protein" evidence="4">
    <location>
        <begin position="24"/>
        <end position="308"/>
    </location>
</feature>
<gene>
    <name evidence="6" type="ORF">QQF64_013760</name>
</gene>
<feature type="domain" description="Ig-like" evidence="5">
    <location>
        <begin position="130"/>
        <end position="224"/>
    </location>
</feature>
<dbReference type="SMART" id="SM00409">
    <property type="entry name" value="IG"/>
    <property type="match status" value="1"/>
</dbReference>
<keyword evidence="2" id="KW-0325">Glycoprotein</keyword>
<keyword evidence="3" id="KW-1133">Transmembrane helix</keyword>
<dbReference type="InterPro" id="IPR007110">
    <property type="entry name" value="Ig-like_dom"/>
</dbReference>
<keyword evidence="7" id="KW-1185">Reference proteome</keyword>
<keyword evidence="3" id="KW-0812">Transmembrane</keyword>
<evidence type="ECO:0000256" key="1">
    <source>
        <dbReference type="ARBA" id="ARBA00023157"/>
    </source>
</evidence>
<keyword evidence="3" id="KW-0472">Membrane</keyword>
<dbReference type="PROSITE" id="PS50835">
    <property type="entry name" value="IG_LIKE"/>
    <property type="match status" value="2"/>
</dbReference>
<keyword evidence="4" id="KW-0732">Signal</keyword>
<proteinExistence type="predicted"/>
<feature type="domain" description="Ig-like" evidence="5">
    <location>
        <begin position="38"/>
        <end position="106"/>
    </location>
</feature>
<evidence type="ECO:0000313" key="7">
    <source>
        <dbReference type="Proteomes" id="UP001558613"/>
    </source>
</evidence>
<accession>A0ABR3LVB7</accession>
<dbReference type="Gene3D" id="2.60.40.10">
    <property type="entry name" value="Immunoglobulins"/>
    <property type="match status" value="2"/>
</dbReference>
<evidence type="ECO:0000256" key="2">
    <source>
        <dbReference type="ARBA" id="ARBA00023180"/>
    </source>
</evidence>
<comment type="caution">
    <text evidence="6">The sequence shown here is derived from an EMBL/GenBank/DDBJ whole genome shotgun (WGS) entry which is preliminary data.</text>
</comment>
<dbReference type="Proteomes" id="UP001558613">
    <property type="component" value="Unassembled WGS sequence"/>
</dbReference>
<sequence>MGTWTHLWMLLSSCLFASHTTHSFVLKQSPGLTHVSVGSSVELRCIFEQNVQYCFNAATWEKLNLRTGELTSVNTIRESNARKYDEKTCALTLNNLTKKDSGMYYCISHYNQMAIIGNGTRVIVTDHSEPKLSIMSSLQEPDSSSVEYQCLVTGRVPSQVRVYWMIGENVLSGWTESAWTDNTDSATEFTRAHLTLYAEQLNEVDEIQCFAEYDGTNAISKTLTRSGPEPEIYSWLVYAGCVAALLTILITVIMSVVLYQDMLMTKKSKRLTRKDAHRKISYGKQNTIREDSSSVMLRDRIEDGEVDH</sequence>
<dbReference type="InterPro" id="IPR013783">
    <property type="entry name" value="Ig-like_fold"/>
</dbReference>
<dbReference type="InterPro" id="IPR013106">
    <property type="entry name" value="Ig_V-set"/>
</dbReference>
<organism evidence="6 7">
    <name type="scientific">Cirrhinus molitorella</name>
    <name type="common">mud carp</name>
    <dbReference type="NCBI Taxonomy" id="172907"/>
    <lineage>
        <taxon>Eukaryota</taxon>
        <taxon>Metazoa</taxon>
        <taxon>Chordata</taxon>
        <taxon>Craniata</taxon>
        <taxon>Vertebrata</taxon>
        <taxon>Euteleostomi</taxon>
        <taxon>Actinopterygii</taxon>
        <taxon>Neopterygii</taxon>
        <taxon>Teleostei</taxon>
        <taxon>Ostariophysi</taxon>
        <taxon>Cypriniformes</taxon>
        <taxon>Cyprinidae</taxon>
        <taxon>Labeoninae</taxon>
        <taxon>Labeonini</taxon>
        <taxon>Cirrhinus</taxon>
    </lineage>
</organism>
<dbReference type="SUPFAM" id="SSF48726">
    <property type="entry name" value="Immunoglobulin"/>
    <property type="match status" value="2"/>
</dbReference>
<reference evidence="6 7" key="1">
    <citation type="submission" date="2023-09" db="EMBL/GenBank/DDBJ databases">
        <authorList>
            <person name="Wang M."/>
        </authorList>
    </citation>
    <scope>NUCLEOTIDE SEQUENCE [LARGE SCALE GENOMIC DNA]</scope>
    <source>
        <strain evidence="6">GT-2023</strain>
        <tissue evidence="6">Liver</tissue>
    </source>
</reference>
<evidence type="ECO:0000256" key="4">
    <source>
        <dbReference type="SAM" id="SignalP"/>
    </source>
</evidence>
<dbReference type="CDD" id="cd00099">
    <property type="entry name" value="IgV"/>
    <property type="match status" value="1"/>
</dbReference>
<feature type="signal peptide" evidence="4">
    <location>
        <begin position="1"/>
        <end position="23"/>
    </location>
</feature>
<dbReference type="EMBL" id="JAYMGO010000019">
    <property type="protein sequence ID" value="KAL1255699.1"/>
    <property type="molecule type" value="Genomic_DNA"/>
</dbReference>
<protein>
    <recommendedName>
        <fullName evidence="5">Ig-like domain-containing protein</fullName>
    </recommendedName>
</protein>
<dbReference type="InterPro" id="IPR036179">
    <property type="entry name" value="Ig-like_dom_sf"/>
</dbReference>
<dbReference type="PANTHER" id="PTHR19971">
    <property type="entry name" value="SIGNAL-REGULATORY PROTEIN BETA"/>
    <property type="match status" value="1"/>
</dbReference>
<name>A0ABR3LVB7_9TELE</name>
<evidence type="ECO:0000259" key="5">
    <source>
        <dbReference type="PROSITE" id="PS50835"/>
    </source>
</evidence>
<dbReference type="InterPro" id="IPR051755">
    <property type="entry name" value="Ig-like_CS_Receptor"/>
</dbReference>
<feature type="transmembrane region" description="Helical" evidence="3">
    <location>
        <begin position="235"/>
        <end position="259"/>
    </location>
</feature>
<keyword evidence="1" id="KW-1015">Disulfide bond</keyword>
<dbReference type="Pfam" id="PF07686">
    <property type="entry name" value="V-set"/>
    <property type="match status" value="1"/>
</dbReference>